<feature type="compositionally biased region" description="Basic residues" evidence="1">
    <location>
        <begin position="168"/>
        <end position="178"/>
    </location>
</feature>
<sequence length="186" mass="21252">MSTNNGVTGKLSSRVMNMKFMKFGKTDDEESSNSNTPSIINSDVESNEQREKLFGRDNSAWDLNSYNDDVKKISGKQKKKMRKVVYKKRPHLIISNVGYSELRKPEGVMNGRKVFGDNPNDIGSRKRKLEESEQNEEGKSDAKDKEFTGSQEEGEDEYDLDKLFKDSIKKKKTTHNTKNKNGNSKQ</sequence>
<gene>
    <name evidence="2" type="primary">MPP6</name>
    <name evidence="2" type="ORF">SPAR_N03260</name>
</gene>
<evidence type="ECO:0000313" key="2">
    <source>
        <dbReference type="RefSeq" id="XP_033768956.1"/>
    </source>
</evidence>
<dbReference type="GeneID" id="54633367"/>
<dbReference type="RefSeq" id="XP_033768956.1">
    <property type="nucleotide sequence ID" value="XM_033913065.1"/>
</dbReference>
<organism evidence="2">
    <name type="scientific">Saccharomyces paradoxus</name>
    <name type="common">Yeast</name>
    <name type="synonym">Saccharomyces douglasii</name>
    <dbReference type="NCBI Taxonomy" id="27291"/>
    <lineage>
        <taxon>Eukaryota</taxon>
        <taxon>Fungi</taxon>
        <taxon>Dikarya</taxon>
        <taxon>Ascomycota</taxon>
        <taxon>Saccharomycotina</taxon>
        <taxon>Saccharomycetes</taxon>
        <taxon>Saccharomycetales</taxon>
        <taxon>Saccharomycetaceae</taxon>
        <taxon>Saccharomyces</taxon>
    </lineage>
</organism>
<reference evidence="2" key="1">
    <citation type="journal article" date="2017" name="Nat. Genet.">
        <title>Contrasting evolutionary genome dynamics between domesticated and wild yeasts.</title>
        <authorList>
            <person name="Yue J.X."/>
            <person name="Li J."/>
            <person name="Aigrain L."/>
            <person name="Hallin J."/>
            <person name="Persson K."/>
            <person name="Oliver K."/>
            <person name="Bergstrom A."/>
            <person name="Coupland P."/>
            <person name="Warringer J."/>
            <person name="Lagomarsino M.C."/>
            <person name="Fischer G."/>
            <person name="Durbin R."/>
            <person name="Liti G."/>
        </authorList>
    </citation>
    <scope>NUCLEOTIDE SEQUENCE</scope>
    <source>
        <strain evidence="2">CBS432</strain>
    </source>
</reference>
<reference evidence="2" key="3">
    <citation type="submission" date="2025-07" db="EMBL/GenBank/DDBJ databases">
        <authorList>
            <consortium name="NCBI Genome Project"/>
        </authorList>
    </citation>
    <scope>NUCLEOTIDE SEQUENCE</scope>
    <source>
        <strain evidence="2">CBS432</strain>
    </source>
</reference>
<dbReference type="AlphaFoldDB" id="A0A8B8UZ16"/>
<feature type="compositionally biased region" description="Low complexity" evidence="1">
    <location>
        <begin position="32"/>
        <end position="42"/>
    </location>
</feature>
<reference evidence="2" key="2">
    <citation type="submission" date="2020-01" db="EMBL/GenBank/DDBJ databases">
        <title>Population-level Yeast Reference Genomes.</title>
        <authorList>
            <person name="Yue J.-X."/>
        </authorList>
    </citation>
    <scope>NUCLEOTIDE SEQUENCE</scope>
    <source>
        <strain evidence="2">CBS432</strain>
    </source>
</reference>
<evidence type="ECO:0000256" key="1">
    <source>
        <dbReference type="SAM" id="MobiDB-lite"/>
    </source>
</evidence>
<protein>
    <submittedName>
        <fullName evidence="2">Mpp6p</fullName>
    </submittedName>
</protein>
<dbReference type="OrthoDB" id="4084022at2759"/>
<feature type="region of interest" description="Disordered" evidence="1">
    <location>
        <begin position="167"/>
        <end position="186"/>
    </location>
</feature>
<reference evidence="2" key="4">
    <citation type="submission" date="2025-08" db="UniProtKB">
        <authorList>
            <consortium name="RefSeq"/>
        </authorList>
    </citation>
    <scope>IDENTIFICATION</scope>
    <source>
        <strain evidence="2">CBS432</strain>
    </source>
</reference>
<feature type="region of interest" description="Disordered" evidence="1">
    <location>
        <begin position="105"/>
        <end position="162"/>
    </location>
</feature>
<dbReference type="VEuPathDB" id="FungiDB:SPAR_N03260"/>
<name>A0A8B8UZ16_SACPA</name>
<feature type="region of interest" description="Disordered" evidence="1">
    <location>
        <begin position="22"/>
        <end position="60"/>
    </location>
</feature>
<dbReference type="Pfam" id="PF10175">
    <property type="entry name" value="MPP6"/>
    <property type="match status" value="1"/>
</dbReference>
<accession>A0A8B8UZ16</accession>
<feature type="compositionally biased region" description="Basic and acidic residues" evidence="1">
    <location>
        <begin position="128"/>
        <end position="147"/>
    </location>
</feature>
<proteinExistence type="predicted"/>
<dbReference type="KEGG" id="spao:SPAR_N03260"/>